<comment type="caution">
    <text evidence="2">The sequence shown here is derived from an EMBL/GenBank/DDBJ whole genome shotgun (WGS) entry which is preliminary data.</text>
</comment>
<dbReference type="OrthoDB" id="5338871at2759"/>
<evidence type="ECO:0000313" key="2">
    <source>
        <dbReference type="EMBL" id="OLL23244.1"/>
    </source>
</evidence>
<dbReference type="EMBL" id="LXFE01002033">
    <property type="protein sequence ID" value="OLL23244.1"/>
    <property type="molecule type" value="Genomic_DNA"/>
</dbReference>
<evidence type="ECO:0000313" key="3">
    <source>
        <dbReference type="Proteomes" id="UP000186594"/>
    </source>
</evidence>
<name>A0A1U7LKR7_NEOID</name>
<accession>A0A1U7LKR7</accession>
<feature type="region of interest" description="Disordered" evidence="1">
    <location>
        <begin position="252"/>
        <end position="312"/>
    </location>
</feature>
<gene>
    <name evidence="2" type="ORF">NEOLI_004955</name>
</gene>
<protein>
    <submittedName>
        <fullName evidence="2">Uncharacterized protein</fullName>
    </submittedName>
</protein>
<feature type="compositionally biased region" description="Polar residues" evidence="1">
    <location>
        <begin position="253"/>
        <end position="269"/>
    </location>
</feature>
<feature type="compositionally biased region" description="Polar residues" evidence="1">
    <location>
        <begin position="155"/>
        <end position="189"/>
    </location>
</feature>
<feature type="region of interest" description="Disordered" evidence="1">
    <location>
        <begin position="375"/>
        <end position="403"/>
    </location>
</feature>
<sequence>MADIYDQKADLGIERIYNLPLSDHSLKQDPKLKQIVHHKISLSQVPTPGSNDQINAWKALRDPDFVERPDGLGKGNLHHQGVNFHPEQKNQVLAKKSNIAENQGSLKNLAAHPSVELKSQHTGVRLSVDKWNSAIQLNSAPKVATVSPMLQTQTCLQSQISRPKSSLPTTSTESKPSNKQLTISNPINKASSVSSSRHAASSSGGGGTRAPNAWGSKPLAANAFWEAARTCIDSATKWDVLRATDIKNDRDTSITAEKSAESQTPTDTKATVFKPPPTSKIEQTPYKSAESQTPTDTKATVFKPPPTSEIEQTPYSAPQFLRCMREKCSSSSLAPKVGFTGFETFLGVQSSESIKHFPELYYKAIIEQLGPTELDYSDDTSNENCSKVKDHPHTTPLPPLDSSIPKILQSQNLESSVDSSILQSANIAPPFSISNLFHSIFNKSTTNTADSQILNQKDEASGSRLIQQMENDTCNVELPAISAASGDTLFPPISKLPQISSKPTNNTPNKSPVDSKLSCNKTSNHKSVESKSTINETKHGTMNSNSSTPSPVQRNSPLLTTAPTQSRNPTARKKRPLNIYINSGDENIAQLSIYEHENSAEVIRAALHGKVPDSEISRISTEVAAALRKNAGQP</sequence>
<feature type="compositionally biased region" description="Polar residues" evidence="1">
    <location>
        <begin position="497"/>
        <end position="522"/>
    </location>
</feature>
<proteinExistence type="predicted"/>
<reference evidence="2 3" key="1">
    <citation type="submission" date="2016-04" db="EMBL/GenBank/DDBJ databases">
        <title>Evolutionary innovation and constraint leading to complex multicellularity in the Ascomycota.</title>
        <authorList>
            <person name="Cisse O."/>
            <person name="Nguyen A."/>
            <person name="Hewitt D.A."/>
            <person name="Jedd G."/>
            <person name="Stajich J.E."/>
        </authorList>
    </citation>
    <scope>NUCLEOTIDE SEQUENCE [LARGE SCALE GENOMIC DNA]</scope>
    <source>
        <strain evidence="2 3">DAH-3</strain>
    </source>
</reference>
<evidence type="ECO:0000256" key="1">
    <source>
        <dbReference type="SAM" id="MobiDB-lite"/>
    </source>
</evidence>
<dbReference type="Proteomes" id="UP000186594">
    <property type="component" value="Unassembled WGS sequence"/>
</dbReference>
<feature type="compositionally biased region" description="Polar residues" evidence="1">
    <location>
        <begin position="280"/>
        <end position="298"/>
    </location>
</feature>
<keyword evidence="3" id="KW-1185">Reference proteome</keyword>
<feature type="region of interest" description="Disordered" evidence="1">
    <location>
        <begin position="155"/>
        <end position="214"/>
    </location>
</feature>
<dbReference type="AlphaFoldDB" id="A0A1U7LKR7"/>
<feature type="compositionally biased region" description="Polar residues" evidence="1">
    <location>
        <begin position="530"/>
        <end position="569"/>
    </location>
</feature>
<feature type="compositionally biased region" description="Low complexity" evidence="1">
    <location>
        <begin position="190"/>
        <end position="202"/>
    </location>
</feature>
<feature type="region of interest" description="Disordered" evidence="1">
    <location>
        <begin position="494"/>
        <end position="575"/>
    </location>
</feature>
<organism evidence="2 3">
    <name type="scientific">Neolecta irregularis (strain DAH-3)</name>
    <dbReference type="NCBI Taxonomy" id="1198029"/>
    <lineage>
        <taxon>Eukaryota</taxon>
        <taxon>Fungi</taxon>
        <taxon>Dikarya</taxon>
        <taxon>Ascomycota</taxon>
        <taxon>Taphrinomycotina</taxon>
        <taxon>Neolectales</taxon>
        <taxon>Neolectaceae</taxon>
        <taxon>Neolecta</taxon>
    </lineage>
</organism>